<evidence type="ECO:0000256" key="7">
    <source>
        <dbReference type="ARBA" id="ARBA00022989"/>
    </source>
</evidence>
<dbReference type="PANTHER" id="PTHR13046">
    <property type="entry name" value="PROTEASE U48 CAAX PRENYL PROTEASE RCE1"/>
    <property type="match status" value="1"/>
</dbReference>
<dbReference type="Proteomes" id="UP001642540">
    <property type="component" value="Unassembled WGS sequence"/>
</dbReference>
<dbReference type="Pfam" id="PF02517">
    <property type="entry name" value="Rce1-like"/>
    <property type="match status" value="1"/>
</dbReference>
<comment type="subcellular location">
    <subcellularLocation>
        <location evidence="1">Endoplasmic reticulum membrane</location>
        <topology evidence="1">Multi-pass membrane protein</topology>
    </subcellularLocation>
</comment>
<keyword evidence="6" id="KW-0256">Endoplasmic reticulum</keyword>
<dbReference type="InterPro" id="IPR039731">
    <property type="entry name" value="Rce1"/>
</dbReference>
<dbReference type="PANTHER" id="PTHR13046:SF0">
    <property type="entry name" value="CAAX PRENYL PROTEASE 2"/>
    <property type="match status" value="1"/>
</dbReference>
<evidence type="ECO:0000256" key="1">
    <source>
        <dbReference type="ARBA" id="ARBA00004477"/>
    </source>
</evidence>
<keyword evidence="7 13" id="KW-1133">Transmembrane helix</keyword>
<dbReference type="EC" id="3.4.26.1" evidence="11"/>
<feature type="transmembrane region" description="Helical" evidence="13">
    <location>
        <begin position="192"/>
        <end position="216"/>
    </location>
</feature>
<evidence type="ECO:0000256" key="4">
    <source>
        <dbReference type="ARBA" id="ARBA00022692"/>
    </source>
</evidence>
<evidence type="ECO:0000256" key="3">
    <source>
        <dbReference type="ARBA" id="ARBA00022670"/>
    </source>
</evidence>
<evidence type="ECO:0000256" key="12">
    <source>
        <dbReference type="ARBA" id="ARBA00049763"/>
    </source>
</evidence>
<evidence type="ECO:0000256" key="8">
    <source>
        <dbReference type="ARBA" id="ARBA00023136"/>
    </source>
</evidence>
<evidence type="ECO:0000256" key="9">
    <source>
        <dbReference type="ARBA" id="ARBA00032607"/>
    </source>
</evidence>
<feature type="domain" description="CAAX prenyl protease 2/Lysostaphin resistance protein A-like" evidence="14">
    <location>
        <begin position="130"/>
        <end position="234"/>
    </location>
</feature>
<keyword evidence="4 13" id="KW-0812">Transmembrane</keyword>
<keyword evidence="3" id="KW-0645">Protease</keyword>
<feature type="transmembrane region" description="Helical" evidence="13">
    <location>
        <begin position="47"/>
        <end position="65"/>
    </location>
</feature>
<evidence type="ECO:0000313" key="17">
    <source>
        <dbReference type="Proteomes" id="UP001642540"/>
    </source>
</evidence>
<dbReference type="EMBL" id="CAXLJM020000032">
    <property type="protein sequence ID" value="CAL8099799.1"/>
    <property type="molecule type" value="Genomic_DNA"/>
</dbReference>
<feature type="transmembrane region" description="Helical" evidence="13">
    <location>
        <begin position="149"/>
        <end position="172"/>
    </location>
</feature>
<evidence type="ECO:0000313" key="15">
    <source>
        <dbReference type="EMBL" id="CAL8099799.1"/>
    </source>
</evidence>
<keyword evidence="17" id="KW-1185">Reference proteome</keyword>
<evidence type="ECO:0000256" key="6">
    <source>
        <dbReference type="ARBA" id="ARBA00022824"/>
    </source>
</evidence>
<evidence type="ECO:0000313" key="16">
    <source>
        <dbReference type="EMBL" id="CAL8112000.1"/>
    </source>
</evidence>
<comment type="catalytic activity">
    <reaction evidence="10">
        <text>Hydrolyzes the peptide bond -P2-(S-farnesyl or geranylgeranyl)C-P1'-P2'-P3'-COOH where P1' and P2' are amino acids with aliphatic sidechains and P3' is any C-terminal residue.</text>
        <dbReference type="EC" id="3.4.26.1"/>
    </reaction>
</comment>
<keyword evidence="8 13" id="KW-0472">Membrane</keyword>
<reference evidence="15 17" key="1">
    <citation type="submission" date="2024-08" db="EMBL/GenBank/DDBJ databases">
        <authorList>
            <person name="Cucini C."/>
            <person name="Frati F."/>
        </authorList>
    </citation>
    <scope>NUCLEOTIDE SEQUENCE [LARGE SCALE GENOMIC DNA]</scope>
</reference>
<dbReference type="InterPro" id="IPR003675">
    <property type="entry name" value="Rce1/LyrA-like_dom"/>
</dbReference>
<gene>
    <name evidence="15" type="ORF">ODALV1_LOCUS10345</name>
    <name evidence="16" type="ORF">ODALV1_LOCUS15453</name>
</gene>
<comment type="similarity">
    <text evidence="2">Belongs to the peptidase U48 family.</text>
</comment>
<protein>
    <recommendedName>
        <fullName evidence="12">CAAX prenyl protease 2</fullName>
        <ecNumber evidence="11">3.4.26.1</ecNumber>
    </recommendedName>
    <alternativeName>
        <fullName evidence="9">Farnesylated proteins-converting enzyme 2</fullName>
    </alternativeName>
</protein>
<accession>A0ABP1QHD1</accession>
<feature type="transmembrane region" description="Helical" evidence="13">
    <location>
        <begin position="12"/>
        <end position="31"/>
    </location>
</feature>
<evidence type="ECO:0000256" key="5">
    <source>
        <dbReference type="ARBA" id="ARBA00022801"/>
    </source>
</evidence>
<feature type="transmembrane region" description="Helical" evidence="13">
    <location>
        <begin position="85"/>
        <end position="105"/>
    </location>
</feature>
<evidence type="ECO:0000256" key="13">
    <source>
        <dbReference type="SAM" id="Phobius"/>
    </source>
</evidence>
<organism evidence="15 17">
    <name type="scientific">Orchesella dallaii</name>
    <dbReference type="NCBI Taxonomy" id="48710"/>
    <lineage>
        <taxon>Eukaryota</taxon>
        <taxon>Metazoa</taxon>
        <taxon>Ecdysozoa</taxon>
        <taxon>Arthropoda</taxon>
        <taxon>Hexapoda</taxon>
        <taxon>Collembola</taxon>
        <taxon>Entomobryomorpha</taxon>
        <taxon>Entomobryoidea</taxon>
        <taxon>Orchesellidae</taxon>
        <taxon>Orchesellinae</taxon>
        <taxon>Orchesella</taxon>
    </lineage>
</organism>
<name>A0ABP1QHD1_9HEXA</name>
<keyword evidence="5" id="KW-0378">Hydrolase</keyword>
<dbReference type="EMBL" id="CAXLJM020000046">
    <property type="protein sequence ID" value="CAL8112000.1"/>
    <property type="molecule type" value="Genomic_DNA"/>
</dbReference>
<evidence type="ECO:0000259" key="14">
    <source>
        <dbReference type="Pfam" id="PF02517"/>
    </source>
</evidence>
<feature type="transmembrane region" description="Helical" evidence="13">
    <location>
        <begin position="252"/>
        <end position="268"/>
    </location>
</feature>
<evidence type="ECO:0000256" key="2">
    <source>
        <dbReference type="ARBA" id="ARBA00006897"/>
    </source>
</evidence>
<proteinExistence type="inferred from homology"/>
<comment type="caution">
    <text evidence="15">The sequence shown here is derived from an EMBL/GenBank/DDBJ whole genome shotgun (WGS) entry which is preliminary data.</text>
</comment>
<evidence type="ECO:0000256" key="11">
    <source>
        <dbReference type="ARBA" id="ARBA00049729"/>
    </source>
</evidence>
<evidence type="ECO:0000256" key="10">
    <source>
        <dbReference type="ARBA" id="ARBA00047280"/>
    </source>
</evidence>
<sequence>MKQSVSSLECSLSYVPCFLLAIMYVSSLYIWRNKDPSNHPETIKRRFLSILGVTTISPFYVSYFIHQDLLTEHSLWKILGLRWEGLLPALVFPLILTAVLFLGPISMEGFSGLWRIYFEPRYWVSYMKEWIWIRNYVVAPITEEFTFRACMLSLIIHCTNPITAVLVCPVFFGAAHLHHMNEQIKLGVKWTIALATSCFQFTYTSIFGAYSAYLFLRTGHLIAPILVHAFCNHMGFPDFGALQMMQPLQRKVSMLCFALGLILWGLLLEPMTEPFIYKNDLPWSSDI</sequence>